<dbReference type="EMBL" id="CP015878">
    <property type="protein sequence ID" value="ANI16372.1"/>
    <property type="molecule type" value="Genomic_DNA"/>
</dbReference>
<gene>
    <name evidence="1" type="ORF">A9C11_21420</name>
</gene>
<accession>A0A1A9KFR1</accession>
<name>A0A1A9KFR1_9PSED</name>
<evidence type="ECO:0000313" key="1">
    <source>
        <dbReference type="EMBL" id="ANI16372.1"/>
    </source>
</evidence>
<dbReference type="RefSeq" id="WP_064583781.1">
    <property type="nucleotide sequence ID" value="NZ_CP015878.1"/>
</dbReference>
<sequence length="60" mass="6530">MQTLTIAGLESVYEQLAEALDRAAQAQRELFLVKLALLAAEALGEPERFAELTEAALLDL</sequence>
<proteinExistence type="predicted"/>
<evidence type="ECO:0000313" key="2">
    <source>
        <dbReference type="Proteomes" id="UP000077748"/>
    </source>
</evidence>
<organism evidence="1 2">
    <name type="scientific">Pseudomonas citronellolis</name>
    <dbReference type="NCBI Taxonomy" id="53408"/>
    <lineage>
        <taxon>Bacteria</taxon>
        <taxon>Pseudomonadati</taxon>
        <taxon>Pseudomonadota</taxon>
        <taxon>Gammaproteobacteria</taxon>
        <taxon>Pseudomonadales</taxon>
        <taxon>Pseudomonadaceae</taxon>
        <taxon>Pseudomonas</taxon>
    </lineage>
</organism>
<reference evidence="1 2" key="1">
    <citation type="submission" date="2016-05" db="EMBL/GenBank/DDBJ databases">
        <title>Genome Sequence of Pseudomonas citronellolis Strain SJTE-3, an Estrogens and Persistent Organic Pollutants degradation strain.</title>
        <authorList>
            <person name="Liang R."/>
        </authorList>
    </citation>
    <scope>NUCLEOTIDE SEQUENCE [LARGE SCALE GENOMIC DNA]</scope>
    <source>
        <strain evidence="1 2">SJTE-3</strain>
    </source>
</reference>
<dbReference type="Proteomes" id="UP000077748">
    <property type="component" value="Chromosome"/>
</dbReference>
<protein>
    <submittedName>
        <fullName evidence="1">DUF2783 domain-containing protein</fullName>
    </submittedName>
</protein>
<dbReference type="AlphaFoldDB" id="A0A1A9KFR1"/>